<evidence type="ECO:0000259" key="8">
    <source>
        <dbReference type="Pfam" id="PF02308"/>
    </source>
</evidence>
<dbReference type="PATRIC" id="fig|1244869.3.peg.4226"/>
<evidence type="ECO:0000256" key="4">
    <source>
        <dbReference type="ARBA" id="ARBA00022692"/>
    </source>
</evidence>
<evidence type="ECO:0000313" key="9">
    <source>
        <dbReference type="EMBL" id="EME67843.1"/>
    </source>
</evidence>
<feature type="domain" description="MgtC/SapB/SrpB/YhiD N-terminal" evidence="8">
    <location>
        <begin position="25"/>
        <end position="154"/>
    </location>
</feature>
<dbReference type="OrthoDB" id="9811198at2"/>
<organism evidence="9 10">
    <name type="scientific">Paramagnetospirillum caucaseum</name>
    <dbReference type="NCBI Taxonomy" id="1244869"/>
    <lineage>
        <taxon>Bacteria</taxon>
        <taxon>Pseudomonadati</taxon>
        <taxon>Pseudomonadota</taxon>
        <taxon>Alphaproteobacteria</taxon>
        <taxon>Rhodospirillales</taxon>
        <taxon>Magnetospirillaceae</taxon>
        <taxon>Paramagnetospirillum</taxon>
    </lineage>
</organism>
<protein>
    <recommendedName>
        <fullName evidence="7">Protein MgtC</fullName>
    </recommendedName>
</protein>
<comment type="caution">
    <text evidence="9">The sequence shown here is derived from an EMBL/GenBank/DDBJ whole genome shotgun (WGS) entry which is preliminary data.</text>
</comment>
<evidence type="ECO:0000256" key="2">
    <source>
        <dbReference type="ARBA" id="ARBA00009298"/>
    </source>
</evidence>
<sequence length="241" mass="25885">METLLAYWSGQELITNGLILLHMTGALATGLMIGYERSYHGRAAGLRTYSLVCLAATSLTVVNGYPHMWYAGLSNTPALADPTRVIQGIVTGIGFLGAGVIMKEGLSIRGLSTAASIWATAAIGVLIGVGFYVAAVFGALCTVAVMTAARRLEHALPHQTALHLTLTYRHNQTPPAEEIHAMLALHGFVARDWSFQLEESGNLFQYQMSLLAEREPAPMELLDTLSKTEALAGFRLSPARS</sequence>
<keyword evidence="4 7" id="KW-0812">Transmembrane</keyword>
<keyword evidence="3" id="KW-1003">Cell membrane</keyword>
<dbReference type="PRINTS" id="PR01837">
    <property type="entry name" value="MGTCSAPBPROT"/>
</dbReference>
<dbReference type="RefSeq" id="WP_008621795.1">
    <property type="nucleotide sequence ID" value="NZ_AONQ01000100.1"/>
</dbReference>
<evidence type="ECO:0000313" key="10">
    <source>
        <dbReference type="Proteomes" id="UP000011744"/>
    </source>
</evidence>
<evidence type="ECO:0000256" key="6">
    <source>
        <dbReference type="ARBA" id="ARBA00023136"/>
    </source>
</evidence>
<dbReference type="Pfam" id="PF02308">
    <property type="entry name" value="MgtC"/>
    <property type="match status" value="1"/>
</dbReference>
<reference evidence="9 10" key="1">
    <citation type="journal article" date="2014" name="Genome Announc.">
        <title>Draft Genome Sequence of Magnetospirillum sp. Strain SO-1, a Freshwater Magnetotactic Bacterium Isolated from the Ol'khovka River, Russia.</title>
        <authorList>
            <person name="Grouzdev D.S."/>
            <person name="Dziuba M.V."/>
            <person name="Sukhacheva M.S."/>
            <person name="Mardanov A.V."/>
            <person name="Beletskiy A.V."/>
            <person name="Kuznetsov B.B."/>
            <person name="Skryabin K.G."/>
        </authorList>
    </citation>
    <scope>NUCLEOTIDE SEQUENCE [LARGE SCALE GENOMIC DNA]</scope>
    <source>
        <strain evidence="9 10">SO-1</strain>
    </source>
</reference>
<keyword evidence="7" id="KW-0997">Cell inner membrane</keyword>
<proteinExistence type="inferred from homology"/>
<dbReference type="Proteomes" id="UP000011744">
    <property type="component" value="Unassembled WGS sequence"/>
</dbReference>
<keyword evidence="6 7" id="KW-0472">Membrane</keyword>
<name>M3A4R6_9PROT</name>
<dbReference type="eggNOG" id="COG1285">
    <property type="taxonomic scope" value="Bacteria"/>
</dbReference>
<evidence type="ECO:0000256" key="7">
    <source>
        <dbReference type="RuleBase" id="RU365041"/>
    </source>
</evidence>
<feature type="transmembrane region" description="Helical" evidence="7">
    <location>
        <begin position="114"/>
        <end position="140"/>
    </location>
</feature>
<dbReference type="AlphaFoldDB" id="M3A4R6"/>
<feature type="transmembrane region" description="Helical" evidence="7">
    <location>
        <begin position="46"/>
        <end position="65"/>
    </location>
</feature>
<evidence type="ECO:0000256" key="1">
    <source>
        <dbReference type="ARBA" id="ARBA00004651"/>
    </source>
</evidence>
<comment type="subcellular location">
    <subcellularLocation>
        <location evidence="7">Cell inner membrane</location>
        <topology evidence="7">Multi-pass membrane protein</topology>
    </subcellularLocation>
    <subcellularLocation>
        <location evidence="1">Cell membrane</location>
        <topology evidence="1">Multi-pass membrane protein</topology>
    </subcellularLocation>
</comment>
<dbReference type="PANTHER" id="PTHR33778">
    <property type="entry name" value="PROTEIN MGTC"/>
    <property type="match status" value="1"/>
</dbReference>
<comment type="similarity">
    <text evidence="2 7">Belongs to the MgtC/SapB family.</text>
</comment>
<feature type="transmembrane region" description="Helical" evidence="7">
    <location>
        <begin position="13"/>
        <end position="34"/>
    </location>
</feature>
<dbReference type="PANTHER" id="PTHR33778:SF1">
    <property type="entry name" value="MAGNESIUM TRANSPORTER YHID-RELATED"/>
    <property type="match status" value="1"/>
</dbReference>
<keyword evidence="5 7" id="KW-1133">Transmembrane helix</keyword>
<gene>
    <name evidence="9" type="ORF">H261_21406</name>
</gene>
<evidence type="ECO:0000256" key="3">
    <source>
        <dbReference type="ARBA" id="ARBA00022475"/>
    </source>
</evidence>
<dbReference type="InterPro" id="IPR049177">
    <property type="entry name" value="MgtC_SapB_SrpB_YhiD_N"/>
</dbReference>
<evidence type="ECO:0000256" key="5">
    <source>
        <dbReference type="ARBA" id="ARBA00022989"/>
    </source>
</evidence>
<dbReference type="GO" id="GO:0005886">
    <property type="term" value="C:plasma membrane"/>
    <property type="evidence" value="ECO:0007669"/>
    <property type="project" value="UniProtKB-SubCell"/>
</dbReference>
<dbReference type="InterPro" id="IPR003416">
    <property type="entry name" value="MgtC/SapB/SrpB/YhiD_fam"/>
</dbReference>
<feature type="transmembrane region" description="Helical" evidence="7">
    <location>
        <begin position="85"/>
        <end position="102"/>
    </location>
</feature>
<dbReference type="STRING" id="1244869.H261_21406"/>
<accession>M3A4R6</accession>
<keyword evidence="10" id="KW-1185">Reference proteome</keyword>
<dbReference type="EMBL" id="AONQ01000100">
    <property type="protein sequence ID" value="EME67843.1"/>
    <property type="molecule type" value="Genomic_DNA"/>
</dbReference>